<dbReference type="PANTHER" id="PTHR35567">
    <property type="entry name" value="MALATE DEHYDROGENASE (AFU_ORTHOLOGUE AFUA_2G13800)"/>
    <property type="match status" value="1"/>
</dbReference>
<feature type="chain" id="PRO_5042545289" evidence="1">
    <location>
        <begin position="19"/>
        <end position="311"/>
    </location>
</feature>
<dbReference type="AlphaFoldDB" id="A0AAI8YKD9"/>
<protein>
    <submittedName>
        <fullName evidence="2">Uu.00g092870.m01.CDS01</fullName>
    </submittedName>
</protein>
<feature type="signal peptide" evidence="1">
    <location>
        <begin position="1"/>
        <end position="18"/>
    </location>
</feature>
<comment type="caution">
    <text evidence="2">The sequence shown here is derived from an EMBL/GenBank/DDBJ whole genome shotgun (WGS) entry which is preliminary data.</text>
</comment>
<dbReference type="Pfam" id="PF11937">
    <property type="entry name" value="DUF3455"/>
    <property type="match status" value="1"/>
</dbReference>
<gene>
    <name evidence="2" type="ORF">KHLLAP_LOCUS8569</name>
</gene>
<dbReference type="EMBL" id="CAUWAG010000010">
    <property type="protein sequence ID" value="CAJ2508101.1"/>
    <property type="molecule type" value="Genomic_DNA"/>
</dbReference>
<sequence>MLVSILLAAALGASSIVAAPTWPSLNWDAAKPDGLETVSEYFNMLALKVEAGKQLSSAPVCDMSKAVMPVAPKPLATPTAGLTLKHVAIGRGTQNYTCDLSNATAVPAQLGAVATLFNASCVAATYPDLLHLLPKLALQFNLTQSEVAEAERMGPTNLIISGRHFFTNTTTPFFDLDVSAQYQLGAAPCSKDATADAPADAPKGQQGEGAVAWLRLLTRVGATGDLQEVYRVETAGGSAPKTCVGMPASFEVQYAAQRILVLRRSGPDSDADDIMSLTVHRPRVNLTASTQINKLHKAQRIYHEQTRMLYV</sequence>
<dbReference type="PANTHER" id="PTHR35567:SF1">
    <property type="entry name" value="CONSERVED FUNGAL PROTEIN (AFU_ORTHOLOGUE AFUA_1G14230)"/>
    <property type="match status" value="1"/>
</dbReference>
<evidence type="ECO:0000313" key="3">
    <source>
        <dbReference type="Proteomes" id="UP001295740"/>
    </source>
</evidence>
<accession>A0AAI8YKD9</accession>
<reference evidence="2" key="1">
    <citation type="submission" date="2023-10" db="EMBL/GenBank/DDBJ databases">
        <authorList>
            <person name="Hackl T."/>
        </authorList>
    </citation>
    <scope>NUCLEOTIDE SEQUENCE</scope>
</reference>
<evidence type="ECO:0000256" key="1">
    <source>
        <dbReference type="SAM" id="SignalP"/>
    </source>
</evidence>
<organism evidence="2 3">
    <name type="scientific">Anthostomella pinea</name>
    <dbReference type="NCBI Taxonomy" id="933095"/>
    <lineage>
        <taxon>Eukaryota</taxon>
        <taxon>Fungi</taxon>
        <taxon>Dikarya</taxon>
        <taxon>Ascomycota</taxon>
        <taxon>Pezizomycotina</taxon>
        <taxon>Sordariomycetes</taxon>
        <taxon>Xylariomycetidae</taxon>
        <taxon>Xylariales</taxon>
        <taxon>Xylariaceae</taxon>
        <taxon>Anthostomella</taxon>
    </lineage>
</organism>
<keyword evidence="3" id="KW-1185">Reference proteome</keyword>
<name>A0AAI8YKD9_9PEZI</name>
<proteinExistence type="predicted"/>
<keyword evidence="1" id="KW-0732">Signal</keyword>
<dbReference type="InterPro" id="IPR021851">
    <property type="entry name" value="DUF3455"/>
</dbReference>
<dbReference type="Proteomes" id="UP001295740">
    <property type="component" value="Unassembled WGS sequence"/>
</dbReference>
<evidence type="ECO:0000313" key="2">
    <source>
        <dbReference type="EMBL" id="CAJ2508101.1"/>
    </source>
</evidence>